<evidence type="ECO:0000256" key="1">
    <source>
        <dbReference type="ARBA" id="ARBA00022785"/>
    </source>
</evidence>
<dbReference type="Gene3D" id="3.40.50.620">
    <property type="entry name" value="HUPs"/>
    <property type="match status" value="1"/>
</dbReference>
<dbReference type="GO" id="GO:0008616">
    <property type="term" value="P:tRNA queuosine(34) biosynthetic process"/>
    <property type="evidence" value="ECO:0007669"/>
    <property type="project" value="UniProtKB-KW"/>
</dbReference>
<evidence type="ECO:0008006" key="4">
    <source>
        <dbReference type="Google" id="ProtNLM"/>
    </source>
</evidence>
<dbReference type="OrthoDB" id="9789567at2"/>
<name>A0A6N8TMC3_SHIZO</name>
<gene>
    <name evidence="2" type="ORF">GR156_18895</name>
</gene>
<comment type="caution">
    <text evidence="2">The sequence shown here is derived from an EMBL/GenBank/DDBJ whole genome shotgun (WGS) entry which is preliminary data.</text>
</comment>
<accession>A0A6N8TMC3</accession>
<dbReference type="RefSeq" id="WP_160787684.1">
    <property type="nucleotide sequence ID" value="NZ_CP086610.1"/>
</dbReference>
<sequence length="461" mass="51111">MSARTHEAPVSGKHLFVIEKGQKPGRALPKGAVTAEVGRHIRFNAAVLDTFDVKGFQPLHYDMLVLCAAIEFADRRWKRPLGWRRTLEVTVPVIDLKSWQKPEVLKSLHGVLNHLTGDTWRFSFVGAKDRSPIGSRQIPLDFGKTKTFAVAYSDGLDSRAVSALSGDQDEALCIRIAGKRQRRKTGDSFFTQIPFKVQGYRGHESSFRSRGFQFAAVTTIAAQLSSVARIIVPESGQGALGPVLLPLHNIYPDYRNHPTFFRKMERFITALLGYRGKFEQPRLWSTKGQTLRAFLDIPGKTERHLTSTHSCWQSRRVVNVGGRKHCGLCAACLLRRVSLHAAGVNEARDAYVVSDLAATDASGALSVIPLKADRDIMVEYGSVGARHLQHLAELASLPDDALRVHASQIGAVIGESTEKALTKLRTMLGTHAVEWRAFLSAQGEQSFLKSWMDGGRYGRFE</sequence>
<organism evidence="2 3">
    <name type="scientific">Shinella zoogloeoides</name>
    <name type="common">Crabtreella saccharophila</name>
    <dbReference type="NCBI Taxonomy" id="352475"/>
    <lineage>
        <taxon>Bacteria</taxon>
        <taxon>Pseudomonadati</taxon>
        <taxon>Pseudomonadota</taxon>
        <taxon>Alphaproteobacteria</taxon>
        <taxon>Hyphomicrobiales</taxon>
        <taxon>Rhizobiaceae</taxon>
        <taxon>Shinella</taxon>
    </lineage>
</organism>
<keyword evidence="1" id="KW-0671">Queuosine biosynthesis</keyword>
<reference evidence="2 3" key="1">
    <citation type="submission" date="2019-12" db="EMBL/GenBank/DDBJ databases">
        <title>Shinella granuli gen. nov., sp. nov., and proposal of the reclassification of Zoogloea ramigera ATCC 19623 as Shinella zoogloeoides sp. nov.</title>
        <authorList>
            <person name="Gao J."/>
        </authorList>
    </citation>
    <scope>NUCLEOTIDE SEQUENCE [LARGE SCALE GENOMIC DNA]</scope>
    <source>
        <strain evidence="2 3">DSM 287</strain>
    </source>
</reference>
<evidence type="ECO:0000313" key="3">
    <source>
        <dbReference type="Proteomes" id="UP000440304"/>
    </source>
</evidence>
<dbReference type="Proteomes" id="UP000440304">
    <property type="component" value="Unassembled WGS sequence"/>
</dbReference>
<dbReference type="SUPFAM" id="SSF52402">
    <property type="entry name" value="Adenine nucleotide alpha hydrolases-like"/>
    <property type="match status" value="1"/>
</dbReference>
<evidence type="ECO:0000313" key="2">
    <source>
        <dbReference type="EMBL" id="MXO02388.1"/>
    </source>
</evidence>
<proteinExistence type="predicted"/>
<protein>
    <recommendedName>
        <fullName evidence="4">ATPase</fullName>
    </recommendedName>
</protein>
<dbReference type="InterPro" id="IPR018317">
    <property type="entry name" value="QueC"/>
</dbReference>
<dbReference type="AlphaFoldDB" id="A0A6N8TMC3"/>
<dbReference type="InterPro" id="IPR014729">
    <property type="entry name" value="Rossmann-like_a/b/a_fold"/>
</dbReference>
<dbReference type="Pfam" id="PF06508">
    <property type="entry name" value="QueC"/>
    <property type="match status" value="1"/>
</dbReference>
<dbReference type="EMBL" id="WUML01000022">
    <property type="protein sequence ID" value="MXO02388.1"/>
    <property type="molecule type" value="Genomic_DNA"/>
</dbReference>